<dbReference type="EMBL" id="SFAV01000162">
    <property type="protein sequence ID" value="TRU87510.1"/>
    <property type="molecule type" value="Genomic_DNA"/>
</dbReference>
<dbReference type="AlphaFoldDB" id="A0A552IVK1"/>
<name>A0A552IVK1_9CHRO</name>
<dbReference type="Proteomes" id="UP000319191">
    <property type="component" value="Unassembled WGS sequence"/>
</dbReference>
<comment type="caution">
    <text evidence="1">The sequence shown here is derived from an EMBL/GenBank/DDBJ whole genome shotgun (WGS) entry which is preliminary data.</text>
</comment>
<evidence type="ECO:0000313" key="2">
    <source>
        <dbReference type="Proteomes" id="UP000319191"/>
    </source>
</evidence>
<reference evidence="1 2" key="1">
    <citation type="submission" date="2019-01" db="EMBL/GenBank/DDBJ databases">
        <title>Coherence of Microcystis species and biogeography revealed through population genomics.</title>
        <authorList>
            <person name="Perez-Carrascal O.M."/>
            <person name="Terrat Y."/>
            <person name="Giani A."/>
            <person name="Fortin N."/>
            <person name="Tromas N."/>
            <person name="Shapiro B.J."/>
        </authorList>
    </citation>
    <scope>NUCLEOTIDE SEQUENCE [LARGE SCALE GENOMIC DNA]</scope>
    <source>
        <strain evidence="1">Mn_MB_F_20050700_S1D</strain>
    </source>
</reference>
<evidence type="ECO:0000313" key="1">
    <source>
        <dbReference type="EMBL" id="TRU87510.1"/>
    </source>
</evidence>
<sequence>MNTAVMVTTLDFIKISPKSVIAPSQPGQATAESNPKGGLKATIHTPPQKLYSKIHFNKFFTF</sequence>
<protein>
    <submittedName>
        <fullName evidence="1">Uncharacterized protein</fullName>
    </submittedName>
</protein>
<organism evidence="1 2">
    <name type="scientific">Microcystis novacekii Mn_MB_F_20050700_S1D</name>
    <dbReference type="NCBI Taxonomy" id="2486266"/>
    <lineage>
        <taxon>Bacteria</taxon>
        <taxon>Bacillati</taxon>
        <taxon>Cyanobacteriota</taxon>
        <taxon>Cyanophyceae</taxon>
        <taxon>Oscillatoriophycideae</taxon>
        <taxon>Chroococcales</taxon>
        <taxon>Microcystaceae</taxon>
        <taxon>Microcystis</taxon>
    </lineage>
</organism>
<accession>A0A552IVK1</accession>
<proteinExistence type="predicted"/>
<gene>
    <name evidence="1" type="ORF">EWV54_12420</name>
</gene>